<keyword evidence="5" id="KW-1133">Transmembrane helix</keyword>
<evidence type="ECO:0000256" key="6">
    <source>
        <dbReference type="ARBA" id="ARBA00023136"/>
    </source>
</evidence>
<organism evidence="9 10">
    <name type="scientific">Flemingia macrophylla</name>
    <dbReference type="NCBI Taxonomy" id="520843"/>
    <lineage>
        <taxon>Eukaryota</taxon>
        <taxon>Viridiplantae</taxon>
        <taxon>Streptophyta</taxon>
        <taxon>Embryophyta</taxon>
        <taxon>Tracheophyta</taxon>
        <taxon>Spermatophyta</taxon>
        <taxon>Magnoliopsida</taxon>
        <taxon>eudicotyledons</taxon>
        <taxon>Gunneridae</taxon>
        <taxon>Pentapetalae</taxon>
        <taxon>rosids</taxon>
        <taxon>fabids</taxon>
        <taxon>Fabales</taxon>
        <taxon>Fabaceae</taxon>
        <taxon>Papilionoideae</taxon>
        <taxon>50 kb inversion clade</taxon>
        <taxon>NPAAA clade</taxon>
        <taxon>indigoferoid/millettioid clade</taxon>
        <taxon>Phaseoleae</taxon>
        <taxon>Flemingia</taxon>
    </lineage>
</organism>
<dbReference type="EMBL" id="JBGMDY010000005">
    <property type="protein sequence ID" value="KAL2335316.1"/>
    <property type="molecule type" value="Genomic_DNA"/>
</dbReference>
<evidence type="ECO:0000256" key="5">
    <source>
        <dbReference type="ARBA" id="ARBA00022989"/>
    </source>
</evidence>
<keyword evidence="4" id="KW-0735">Signal-anchor</keyword>
<evidence type="ECO:0000313" key="10">
    <source>
        <dbReference type="Proteomes" id="UP001603857"/>
    </source>
</evidence>
<proteinExistence type="inferred from homology"/>
<evidence type="ECO:0000256" key="2">
    <source>
        <dbReference type="ARBA" id="ARBA00007727"/>
    </source>
</evidence>
<name>A0ABD1MHQ1_9FABA</name>
<evidence type="ECO:0008006" key="11">
    <source>
        <dbReference type="Google" id="ProtNLM"/>
    </source>
</evidence>
<dbReference type="Pfam" id="PF13839">
    <property type="entry name" value="PC-Esterase"/>
    <property type="match status" value="1"/>
</dbReference>
<reference evidence="9 10" key="1">
    <citation type="submission" date="2024-08" db="EMBL/GenBank/DDBJ databases">
        <title>Insights into the chromosomal genome structure of Flemingia macrophylla.</title>
        <authorList>
            <person name="Ding Y."/>
            <person name="Zhao Y."/>
            <person name="Bi W."/>
            <person name="Wu M."/>
            <person name="Zhao G."/>
            <person name="Gong Y."/>
            <person name="Li W."/>
            <person name="Zhang P."/>
        </authorList>
    </citation>
    <scope>NUCLEOTIDE SEQUENCE [LARGE SCALE GENOMIC DNA]</scope>
    <source>
        <strain evidence="9">DYQJB</strain>
        <tissue evidence="9">Leaf</tissue>
    </source>
</reference>
<comment type="similarity">
    <text evidence="2">Belongs to the PC-esterase family. TBL subfamily.</text>
</comment>
<comment type="subcellular location">
    <subcellularLocation>
        <location evidence="1">Membrane</location>
        <topology evidence="1">Single-pass membrane protein</topology>
    </subcellularLocation>
</comment>
<dbReference type="GO" id="GO:0016020">
    <property type="term" value="C:membrane"/>
    <property type="evidence" value="ECO:0007669"/>
    <property type="project" value="UniProtKB-SubCell"/>
</dbReference>
<evidence type="ECO:0000259" key="8">
    <source>
        <dbReference type="Pfam" id="PF14416"/>
    </source>
</evidence>
<gene>
    <name evidence="9" type="ORF">Fmac_016529</name>
</gene>
<evidence type="ECO:0000256" key="3">
    <source>
        <dbReference type="ARBA" id="ARBA00022692"/>
    </source>
</evidence>
<dbReference type="AlphaFoldDB" id="A0ABD1MHQ1"/>
<accession>A0ABD1MHQ1</accession>
<dbReference type="InterPro" id="IPR029962">
    <property type="entry name" value="TBL"/>
</dbReference>
<evidence type="ECO:0000256" key="1">
    <source>
        <dbReference type="ARBA" id="ARBA00004167"/>
    </source>
</evidence>
<protein>
    <recommendedName>
        <fullName evidence="11">Trichome birefringence-like N-terminal domain-containing protein</fullName>
    </recommendedName>
</protein>
<dbReference type="Pfam" id="PF14416">
    <property type="entry name" value="PMR5N"/>
    <property type="match status" value="1"/>
</dbReference>
<sequence>MTVEIENGGKIEGEEPLVVLWHPRASFGALAPRGKITKPLDAQKSAKRIGVQRVGVIAQSLGAPVPDHNSDNATSIRPLDALCAVWQMAFPCPWLDVVVSLLWLLVSYYSLLKNDEYKHPSFELDHDLKEPAIILPPTNVKKKKCDIFSGEWVPNPEAPYYTNTTCREIHEHQNCMKFGRTDTDFLKWRWKPYGCELPIFNPFEFLEIMRGKSMAFVGDSIGRNHMQSMICLLSRVEMPLDVSYTDDFSFKRWMYPSYNFTMATFWSPYLVKTKEVKSNGGLFNLYLDEFDEKWTTQIGEFDCVIINAGQWFLRPIVFYEKQKIVGCQYCSLKKVTYLTWHYGYRKAFRTAFKALINSQNFKGVTLLRTYAPSHFENGVWDKGGNCVRTKPFKSNETSLDGYNLELHKIQVEEFKTAKKKGKKKGLKFMLLDTTQAMLLRPDGHPDKYGHPQNENATLIHDCVHWCLPGPIDAWSDLILEMLKMEKVKSMGKESLSQETDLNQQIERYKAISN</sequence>
<keyword evidence="6" id="KW-0472">Membrane</keyword>
<dbReference type="Proteomes" id="UP001603857">
    <property type="component" value="Unassembled WGS sequence"/>
</dbReference>
<feature type="domain" description="Trichome birefringence-like C-terminal" evidence="7">
    <location>
        <begin position="197"/>
        <end position="481"/>
    </location>
</feature>
<dbReference type="InterPro" id="IPR025846">
    <property type="entry name" value="TBL_N"/>
</dbReference>
<evidence type="ECO:0000313" key="9">
    <source>
        <dbReference type="EMBL" id="KAL2335316.1"/>
    </source>
</evidence>
<evidence type="ECO:0000259" key="7">
    <source>
        <dbReference type="Pfam" id="PF13839"/>
    </source>
</evidence>
<comment type="caution">
    <text evidence="9">The sequence shown here is derived from an EMBL/GenBank/DDBJ whole genome shotgun (WGS) entry which is preliminary data.</text>
</comment>
<dbReference type="PANTHER" id="PTHR32285">
    <property type="entry name" value="PROTEIN TRICHOME BIREFRINGENCE-LIKE 9-RELATED"/>
    <property type="match status" value="1"/>
</dbReference>
<evidence type="ECO:0000256" key="4">
    <source>
        <dbReference type="ARBA" id="ARBA00022968"/>
    </source>
</evidence>
<keyword evidence="3" id="KW-0812">Transmembrane</keyword>
<dbReference type="PANTHER" id="PTHR32285:SF48">
    <property type="entry name" value="PROTEIN TRICHOME BIREFRINGENCE-LIKE 19"/>
    <property type="match status" value="1"/>
</dbReference>
<dbReference type="InterPro" id="IPR026057">
    <property type="entry name" value="TBL_C"/>
</dbReference>
<feature type="domain" description="Trichome birefringence-like N-terminal" evidence="8">
    <location>
        <begin position="143"/>
        <end position="196"/>
    </location>
</feature>
<keyword evidence="10" id="KW-1185">Reference proteome</keyword>